<proteinExistence type="predicted"/>
<sequence length="288" mass="32162">MTVMRALWIMVLFCWSGWAAAAPVVVHYPRVEGDGAQGDYGIALLHLALAKAGGQYRAEASATGMQQNRALVELQSGLGRIDVVGTMTSAERETRLLPVRIPLTRGLIGWRIALLRADHKQMLESVHGLDDLLPFTAGQGQDWPDVQILRHSGLTVQPAAVYSTMFGMLNAGRIDWAPRSVNEIWAEAAHHPELVVDPYVVVRYPTADYFFVNRSNPALAEALRRGLEAALADGSFEKLFYKYYGAQIRQARLDKRVLINLPNPLLTVETPLHRKELWFTLDDLKRLP</sequence>
<keyword evidence="3" id="KW-1185">Reference proteome</keyword>
<feature type="signal peptide" evidence="1">
    <location>
        <begin position="1"/>
        <end position="21"/>
    </location>
</feature>
<dbReference type="AlphaFoldDB" id="A0A6L5QH18"/>
<accession>A0A6L5QH18</accession>
<dbReference type="Gene3D" id="3.40.190.10">
    <property type="entry name" value="Periplasmic binding protein-like II"/>
    <property type="match status" value="1"/>
</dbReference>
<feature type="chain" id="PRO_5027063923" evidence="1">
    <location>
        <begin position="22"/>
        <end position="288"/>
    </location>
</feature>
<name>A0A6L5QH18_9BURK</name>
<organism evidence="2 3">
    <name type="scientific">Duganella alba</name>
    <dbReference type="NCBI Taxonomy" id="2666081"/>
    <lineage>
        <taxon>Bacteria</taxon>
        <taxon>Pseudomonadati</taxon>
        <taxon>Pseudomonadota</taxon>
        <taxon>Betaproteobacteria</taxon>
        <taxon>Burkholderiales</taxon>
        <taxon>Oxalobacteraceae</taxon>
        <taxon>Telluria group</taxon>
        <taxon>Duganella</taxon>
    </lineage>
</organism>
<reference evidence="2 3" key="1">
    <citation type="submission" date="2019-11" db="EMBL/GenBank/DDBJ databases">
        <title>Novel species isolated from a subtropical stream in China.</title>
        <authorList>
            <person name="Lu H."/>
        </authorList>
    </citation>
    <scope>NUCLEOTIDE SEQUENCE [LARGE SCALE GENOMIC DNA]</scope>
    <source>
        <strain evidence="2 3">FT25W</strain>
    </source>
</reference>
<evidence type="ECO:0000256" key="1">
    <source>
        <dbReference type="SAM" id="SignalP"/>
    </source>
</evidence>
<dbReference type="RefSeq" id="WP_154362628.1">
    <property type="nucleotide sequence ID" value="NZ_WKJM01000011.1"/>
</dbReference>
<protein>
    <submittedName>
        <fullName evidence="2">Transporter substrate-binding domain-containing protein</fullName>
    </submittedName>
</protein>
<dbReference type="Proteomes" id="UP000481037">
    <property type="component" value="Unassembled WGS sequence"/>
</dbReference>
<comment type="caution">
    <text evidence="2">The sequence shown here is derived from an EMBL/GenBank/DDBJ whole genome shotgun (WGS) entry which is preliminary data.</text>
</comment>
<evidence type="ECO:0000313" key="2">
    <source>
        <dbReference type="EMBL" id="MRX09074.1"/>
    </source>
</evidence>
<dbReference type="EMBL" id="WKJM01000011">
    <property type="protein sequence ID" value="MRX09074.1"/>
    <property type="molecule type" value="Genomic_DNA"/>
</dbReference>
<gene>
    <name evidence="2" type="ORF">GJ697_14630</name>
</gene>
<evidence type="ECO:0000313" key="3">
    <source>
        <dbReference type="Proteomes" id="UP000481037"/>
    </source>
</evidence>
<dbReference type="SUPFAM" id="SSF53850">
    <property type="entry name" value="Periplasmic binding protein-like II"/>
    <property type="match status" value="1"/>
</dbReference>
<keyword evidence="1" id="KW-0732">Signal</keyword>